<evidence type="ECO:0000256" key="4">
    <source>
        <dbReference type="SAM" id="Phobius"/>
    </source>
</evidence>
<keyword evidence="2" id="KW-0270">Exopolysaccharide synthesis</keyword>
<feature type="region of interest" description="Disordered" evidence="3">
    <location>
        <begin position="1"/>
        <end position="24"/>
    </location>
</feature>
<sequence>MAFLSNDPTEHNRHRVPISESDPVESRHSRSIYRRFGKRAFDILAVLLFSPVVIPIVAAAAIAVRLENGPAFYRQKRIGKDGKTFQMVKIRTMVPDAEEHLEAYLAQTPSAKAEWDHCQKLRDDPRITRVGRVLRRTSLDELPQVWNVLIGDMSLVGPRPMMVDQTELYPGTAYRRLRPGITGPWQVSDRHETSFSARAAYDAAYERDLSFSHDVRLLAKTAGVVLRCTGI</sequence>
<dbReference type="PANTHER" id="PTHR30576:SF10">
    <property type="entry name" value="SLL5057 PROTEIN"/>
    <property type="match status" value="1"/>
</dbReference>
<dbReference type="Pfam" id="PF02397">
    <property type="entry name" value="Bac_transf"/>
    <property type="match status" value="1"/>
</dbReference>
<dbReference type="GO" id="GO:0016780">
    <property type="term" value="F:phosphotransferase activity, for other substituted phosphate groups"/>
    <property type="evidence" value="ECO:0007669"/>
    <property type="project" value="TreeGrafter"/>
</dbReference>
<comment type="caution">
    <text evidence="6">The sequence shown here is derived from an EMBL/GenBank/DDBJ whole genome shotgun (WGS) entry which is preliminary data.</text>
</comment>
<keyword evidence="4" id="KW-0472">Membrane</keyword>
<dbReference type="GO" id="GO:0000271">
    <property type="term" value="P:polysaccharide biosynthetic process"/>
    <property type="evidence" value="ECO:0007669"/>
    <property type="project" value="UniProtKB-KW"/>
</dbReference>
<protein>
    <submittedName>
        <fullName evidence="6">Lipopolysaccharide/colanic/teichoic acid biosynthesis glycosyltransferase</fullName>
    </submittedName>
</protein>
<feature type="transmembrane region" description="Helical" evidence="4">
    <location>
        <begin position="40"/>
        <end position="64"/>
    </location>
</feature>
<evidence type="ECO:0000256" key="3">
    <source>
        <dbReference type="SAM" id="MobiDB-lite"/>
    </source>
</evidence>
<dbReference type="InterPro" id="IPR003362">
    <property type="entry name" value="Bact_transf"/>
</dbReference>
<dbReference type="EMBL" id="PVTD01000003">
    <property type="protein sequence ID" value="PRY24236.1"/>
    <property type="molecule type" value="Genomic_DNA"/>
</dbReference>
<name>A0A2T0RSR9_9RHOB</name>
<keyword evidence="7" id="KW-1185">Reference proteome</keyword>
<evidence type="ECO:0000256" key="1">
    <source>
        <dbReference type="ARBA" id="ARBA00006464"/>
    </source>
</evidence>
<dbReference type="Proteomes" id="UP000239480">
    <property type="component" value="Unassembled WGS sequence"/>
</dbReference>
<keyword evidence="6" id="KW-0808">Transferase</keyword>
<evidence type="ECO:0000259" key="5">
    <source>
        <dbReference type="Pfam" id="PF02397"/>
    </source>
</evidence>
<accession>A0A2T0RSR9</accession>
<evidence type="ECO:0000313" key="6">
    <source>
        <dbReference type="EMBL" id="PRY24236.1"/>
    </source>
</evidence>
<keyword evidence="4" id="KW-1133">Transmembrane helix</keyword>
<comment type="similarity">
    <text evidence="1">Belongs to the bacterial sugar transferase family.</text>
</comment>
<dbReference type="OrthoDB" id="9808602at2"/>
<dbReference type="PANTHER" id="PTHR30576">
    <property type="entry name" value="COLANIC BIOSYNTHESIS UDP-GLUCOSE LIPID CARRIER TRANSFERASE"/>
    <property type="match status" value="1"/>
</dbReference>
<organism evidence="6 7">
    <name type="scientific">Aliiruegeria haliotis</name>
    <dbReference type="NCBI Taxonomy" id="1280846"/>
    <lineage>
        <taxon>Bacteria</taxon>
        <taxon>Pseudomonadati</taxon>
        <taxon>Pseudomonadota</taxon>
        <taxon>Alphaproteobacteria</taxon>
        <taxon>Rhodobacterales</taxon>
        <taxon>Roseobacteraceae</taxon>
        <taxon>Aliiruegeria</taxon>
    </lineage>
</organism>
<keyword evidence="4" id="KW-0812">Transmembrane</keyword>
<proteinExistence type="inferred from homology"/>
<dbReference type="RefSeq" id="WP_106204620.1">
    <property type="nucleotide sequence ID" value="NZ_PVTD01000003.1"/>
</dbReference>
<evidence type="ECO:0000256" key="2">
    <source>
        <dbReference type="ARBA" id="ARBA00023169"/>
    </source>
</evidence>
<evidence type="ECO:0000313" key="7">
    <source>
        <dbReference type="Proteomes" id="UP000239480"/>
    </source>
</evidence>
<gene>
    <name evidence="6" type="ORF">CLV78_103100</name>
</gene>
<dbReference type="AlphaFoldDB" id="A0A2T0RSR9"/>
<reference evidence="6 7" key="1">
    <citation type="submission" date="2018-03" db="EMBL/GenBank/DDBJ databases">
        <title>Genomic Encyclopedia of Archaeal and Bacterial Type Strains, Phase II (KMG-II): from individual species to whole genera.</title>
        <authorList>
            <person name="Goeker M."/>
        </authorList>
    </citation>
    <scope>NUCLEOTIDE SEQUENCE [LARGE SCALE GENOMIC DNA]</scope>
    <source>
        <strain evidence="6 7">DSM 29328</strain>
    </source>
</reference>
<feature type="domain" description="Bacterial sugar transferase" evidence="5">
    <location>
        <begin position="38"/>
        <end position="226"/>
    </location>
</feature>